<dbReference type="KEGG" id="vg:65102648"/>
<dbReference type="EMBL" id="MF926426">
    <property type="protein sequence ID" value="AVX29421.1"/>
    <property type="molecule type" value="Genomic_DNA"/>
</dbReference>
<proteinExistence type="predicted"/>
<dbReference type="RefSeq" id="YP_010087367.1">
    <property type="nucleotide sequence ID" value="NC_055551.1"/>
</dbReference>
<organism evidence="2">
    <name type="scientific">Coconut foliar decay alphasatellite 2</name>
    <dbReference type="NCBI Taxonomy" id="2161875"/>
    <lineage>
        <taxon>Viruses</taxon>
        <taxon>Viruses incertae sedis</taxon>
        <taxon>Alphasatellitidae</taxon>
        <taxon>Petromoalphasatellitinae</taxon>
        <taxon>Cocosatellite</taxon>
        <taxon>Cocosatellite niadamu</taxon>
    </lineage>
</organism>
<keyword evidence="3" id="KW-1185">Reference proteome</keyword>
<evidence type="ECO:0000313" key="3">
    <source>
        <dbReference type="Proteomes" id="UP000682003"/>
    </source>
</evidence>
<protein>
    <submittedName>
        <fullName evidence="2">Uncharacterized protein</fullName>
    </submittedName>
</protein>
<sequence>MTRFTSKQPRVPMNKIACTVRKNRYDTNTELRLDLEANDDWSSDLMRTLLIFAWKNLEATEESLLTELRWNGMDGPWNIRSHTHTMIGNLSCSVRSTSQQMTAQSSGYADETEERASPSLPSTLDSSPIGSTRAEEPERMYCTST</sequence>
<dbReference type="Proteomes" id="UP000682003">
    <property type="component" value="Segment"/>
</dbReference>
<accession>A0A2R4N8W3</accession>
<reference evidence="2" key="1">
    <citation type="journal article" date="2018" name="Sci. Rep.">
        <title>Analysis of DNAs associated with coconut foliar decay disease implicates a unique single-stranded DNA virus representing a new taxon.</title>
        <authorList>
            <person name="Gronenborn B."/>
            <person name="Randles J.W."/>
            <person name="Knierim D."/>
            <person name="Barriere Q."/>
            <person name="Vetten H.J."/>
            <person name="Warthmann N."/>
            <person name="Cornu D."/>
            <person name="Sileye T."/>
            <person name="Winter S."/>
            <person name="Timchenko T."/>
        </authorList>
    </citation>
    <scope>NUCLEOTIDE SEQUENCE</scope>
    <source>
        <strain evidence="2">CFDA2-[VU-89]</strain>
    </source>
</reference>
<evidence type="ECO:0000313" key="2">
    <source>
        <dbReference type="EMBL" id="AVX29421.1"/>
    </source>
</evidence>
<feature type="compositionally biased region" description="Polar residues" evidence="1">
    <location>
        <begin position="95"/>
        <end position="107"/>
    </location>
</feature>
<evidence type="ECO:0000256" key="1">
    <source>
        <dbReference type="SAM" id="MobiDB-lite"/>
    </source>
</evidence>
<dbReference type="GeneID" id="65102648"/>
<name>A0A2R4N8W3_9VIRU</name>
<feature type="region of interest" description="Disordered" evidence="1">
    <location>
        <begin position="95"/>
        <end position="145"/>
    </location>
</feature>
<feature type="compositionally biased region" description="Low complexity" evidence="1">
    <location>
        <begin position="117"/>
        <end position="128"/>
    </location>
</feature>